<keyword evidence="1" id="KW-0812">Transmembrane</keyword>
<dbReference type="AlphaFoldDB" id="A0A545AVW2"/>
<sequence>MAVTGLVMLAFLLVHMLGNLKIFFGPHEFDSYAGWLRTIGSPVLHNSWFLWIQRVVLLVALVLHVTAAAQLSRRDLKARPTKYVHGQRRQATFATRTMRWGGVILALFIVWHILDLTVGVANPSYQEGHPYHNVVADFQVWWINVIYLVAMVMVGLHINHGFASAARTLGVARPGRVVAIRVTGTVLALAITIGFSALPVGVMTGLVS</sequence>
<dbReference type="Gene3D" id="1.20.1300.10">
    <property type="entry name" value="Fumarate reductase/succinate dehydrogenase, transmembrane subunit"/>
    <property type="match status" value="1"/>
</dbReference>
<dbReference type="InParanoid" id="A0A545AVW2"/>
<dbReference type="GO" id="GO:0016020">
    <property type="term" value="C:membrane"/>
    <property type="evidence" value="ECO:0007669"/>
    <property type="project" value="InterPro"/>
</dbReference>
<feature type="transmembrane region" description="Helical" evidence="1">
    <location>
        <begin position="140"/>
        <end position="158"/>
    </location>
</feature>
<keyword evidence="1" id="KW-1133">Transmembrane helix</keyword>
<name>A0A545AVW2_9ACTN</name>
<evidence type="ECO:0000256" key="1">
    <source>
        <dbReference type="SAM" id="Phobius"/>
    </source>
</evidence>
<gene>
    <name evidence="2" type="ORF">FL583_10170</name>
</gene>
<protein>
    <submittedName>
        <fullName evidence="2">Succinate dehydrogenase cytochrome b subunit</fullName>
    </submittedName>
</protein>
<proteinExistence type="predicted"/>
<dbReference type="InterPro" id="IPR034804">
    <property type="entry name" value="SQR/QFR_C/D"/>
</dbReference>
<comment type="caution">
    <text evidence="2">The sequence shown here is derived from an EMBL/GenBank/DDBJ whole genome shotgun (WGS) entry which is preliminary data.</text>
</comment>
<evidence type="ECO:0000313" key="3">
    <source>
        <dbReference type="Proteomes" id="UP000317982"/>
    </source>
</evidence>
<dbReference type="CDD" id="cd03498">
    <property type="entry name" value="SQR_TypeB_2_TM"/>
    <property type="match status" value="1"/>
</dbReference>
<evidence type="ECO:0000313" key="2">
    <source>
        <dbReference type="EMBL" id="TQS45482.1"/>
    </source>
</evidence>
<reference evidence="2 3" key="1">
    <citation type="submission" date="2019-07" db="EMBL/GenBank/DDBJ databases">
        <title>Cryptosporangium phraense sp. nov., isolated from plant litter.</title>
        <authorList>
            <person name="Suriyachadkun C."/>
        </authorList>
    </citation>
    <scope>NUCLEOTIDE SEQUENCE [LARGE SCALE GENOMIC DNA]</scope>
    <source>
        <strain evidence="2 3">A-T 5661</strain>
    </source>
</reference>
<dbReference type="OrthoDB" id="9788081at2"/>
<keyword evidence="1" id="KW-0472">Membrane</keyword>
<dbReference type="NCBIfam" id="TIGR02046">
    <property type="entry name" value="sdhC_b558_fam"/>
    <property type="match status" value="1"/>
</dbReference>
<keyword evidence="3" id="KW-1185">Reference proteome</keyword>
<dbReference type="Proteomes" id="UP000317982">
    <property type="component" value="Unassembled WGS sequence"/>
</dbReference>
<dbReference type="SUPFAM" id="SSF81343">
    <property type="entry name" value="Fumarate reductase respiratory complex transmembrane subunits"/>
    <property type="match status" value="1"/>
</dbReference>
<dbReference type="InterPro" id="IPR011138">
    <property type="entry name" value="Cytochrome_b-558"/>
</dbReference>
<dbReference type="EMBL" id="VIRS01000005">
    <property type="protein sequence ID" value="TQS45482.1"/>
    <property type="molecule type" value="Genomic_DNA"/>
</dbReference>
<feature type="transmembrane region" description="Helical" evidence="1">
    <location>
        <begin position="98"/>
        <end position="120"/>
    </location>
</feature>
<feature type="transmembrane region" description="Helical" evidence="1">
    <location>
        <begin position="48"/>
        <end position="69"/>
    </location>
</feature>
<organism evidence="2 3">
    <name type="scientific">Cryptosporangium phraense</name>
    <dbReference type="NCBI Taxonomy" id="2593070"/>
    <lineage>
        <taxon>Bacteria</taxon>
        <taxon>Bacillati</taxon>
        <taxon>Actinomycetota</taxon>
        <taxon>Actinomycetes</taxon>
        <taxon>Cryptosporangiales</taxon>
        <taxon>Cryptosporangiaceae</taxon>
        <taxon>Cryptosporangium</taxon>
    </lineage>
</organism>
<feature type="transmembrane region" description="Helical" evidence="1">
    <location>
        <begin position="178"/>
        <end position="198"/>
    </location>
</feature>
<accession>A0A545AVW2</accession>